<accession>A0ABY6LSW1</accession>
<evidence type="ECO:0000256" key="1">
    <source>
        <dbReference type="SAM" id="Phobius"/>
    </source>
</evidence>
<reference evidence="2 3" key="1">
    <citation type="submission" date="2022-03" db="EMBL/GenBank/DDBJ databases">
        <title>A chromosomal length assembly of Cordylochernes scorpioides.</title>
        <authorList>
            <person name="Zeh D."/>
            <person name="Zeh J."/>
        </authorList>
    </citation>
    <scope>NUCLEOTIDE SEQUENCE [LARGE SCALE GENOMIC DNA]</scope>
    <source>
        <strain evidence="2">IN4F17</strain>
        <tissue evidence="2">Whole Body</tissue>
    </source>
</reference>
<keyword evidence="1" id="KW-0472">Membrane</keyword>
<gene>
    <name evidence="2" type="ORF">LAZ67_X001648</name>
</gene>
<evidence type="ECO:0000313" key="3">
    <source>
        <dbReference type="Proteomes" id="UP001235939"/>
    </source>
</evidence>
<dbReference type="Proteomes" id="UP001235939">
    <property type="component" value="Chromosome X"/>
</dbReference>
<feature type="transmembrane region" description="Helical" evidence="1">
    <location>
        <begin position="12"/>
        <end position="34"/>
    </location>
</feature>
<proteinExistence type="predicted"/>
<sequence length="80" mass="9155">MSSASPVKLVWPTWAIVLAFFLILSATIWIPLVAGLRLCGIRLLADEEPSWFPAEELRDFHSLRTHRVTLLERLLFLRPG</sequence>
<protein>
    <submittedName>
        <fullName evidence="2">SLC6A19</fullName>
    </submittedName>
</protein>
<keyword evidence="3" id="KW-1185">Reference proteome</keyword>
<name>A0ABY6LSW1_9ARAC</name>
<keyword evidence="1" id="KW-0812">Transmembrane</keyword>
<evidence type="ECO:0000313" key="2">
    <source>
        <dbReference type="EMBL" id="UYV84243.1"/>
    </source>
</evidence>
<organism evidence="2 3">
    <name type="scientific">Cordylochernes scorpioides</name>
    <dbReference type="NCBI Taxonomy" id="51811"/>
    <lineage>
        <taxon>Eukaryota</taxon>
        <taxon>Metazoa</taxon>
        <taxon>Ecdysozoa</taxon>
        <taxon>Arthropoda</taxon>
        <taxon>Chelicerata</taxon>
        <taxon>Arachnida</taxon>
        <taxon>Pseudoscorpiones</taxon>
        <taxon>Cheliferoidea</taxon>
        <taxon>Chernetidae</taxon>
        <taxon>Cordylochernes</taxon>
    </lineage>
</organism>
<dbReference type="EMBL" id="CP092886">
    <property type="protein sequence ID" value="UYV84243.1"/>
    <property type="molecule type" value="Genomic_DNA"/>
</dbReference>
<keyword evidence="1" id="KW-1133">Transmembrane helix</keyword>